<feature type="region of interest" description="Disordered" evidence="1">
    <location>
        <begin position="58"/>
        <end position="105"/>
    </location>
</feature>
<dbReference type="HOGENOM" id="CLU_1984548_0_0_1"/>
<sequence length="126" mass="12657">MAVVIHLSALFFISVAVFAAKFVSADISSTVIPTISASPAVFPDPGVVAESPPVLAPDVQPLLPSPRDKPAASPPNLEEASAPEPSLVEEFAPAPAPTTGMSGASSATLASGVAISVAIFNSLVYM</sequence>
<dbReference type="Proteomes" id="UP000017836">
    <property type="component" value="Unassembled WGS sequence"/>
</dbReference>
<proteinExistence type="predicted"/>
<evidence type="ECO:0000256" key="1">
    <source>
        <dbReference type="SAM" id="MobiDB-lite"/>
    </source>
</evidence>
<feature type="signal peptide" evidence="2">
    <location>
        <begin position="1"/>
        <end position="25"/>
    </location>
</feature>
<dbReference type="Gramene" id="ERN06202">
    <property type="protein sequence ID" value="ERN06202"/>
    <property type="gene ID" value="AMTR_s00016p00158790"/>
</dbReference>
<keyword evidence="4" id="KW-1185">Reference proteome</keyword>
<evidence type="ECO:0000256" key="2">
    <source>
        <dbReference type="SAM" id="SignalP"/>
    </source>
</evidence>
<reference evidence="4" key="1">
    <citation type="journal article" date="2013" name="Science">
        <title>The Amborella genome and the evolution of flowering plants.</title>
        <authorList>
            <consortium name="Amborella Genome Project"/>
        </authorList>
    </citation>
    <scope>NUCLEOTIDE SEQUENCE [LARGE SCALE GENOMIC DNA]</scope>
</reference>
<dbReference type="KEGG" id="atr:18434393"/>
<dbReference type="EMBL" id="KI393908">
    <property type="protein sequence ID" value="ERN06202.1"/>
    <property type="molecule type" value="Genomic_DNA"/>
</dbReference>
<accession>W1P8L3</accession>
<dbReference type="AlphaFoldDB" id="W1P8L3"/>
<name>W1P8L3_AMBTC</name>
<organism evidence="3 4">
    <name type="scientific">Amborella trichopoda</name>
    <dbReference type="NCBI Taxonomy" id="13333"/>
    <lineage>
        <taxon>Eukaryota</taxon>
        <taxon>Viridiplantae</taxon>
        <taxon>Streptophyta</taxon>
        <taxon>Embryophyta</taxon>
        <taxon>Tracheophyta</taxon>
        <taxon>Spermatophyta</taxon>
        <taxon>Magnoliopsida</taxon>
        <taxon>Amborellales</taxon>
        <taxon>Amborellaceae</taxon>
        <taxon>Amborella</taxon>
    </lineage>
</organism>
<gene>
    <name evidence="3" type="ORF">AMTR_s00016p00158790</name>
</gene>
<keyword evidence="2" id="KW-0732">Signal</keyword>
<evidence type="ECO:0000313" key="4">
    <source>
        <dbReference type="Proteomes" id="UP000017836"/>
    </source>
</evidence>
<evidence type="ECO:0008006" key="5">
    <source>
        <dbReference type="Google" id="ProtNLM"/>
    </source>
</evidence>
<protein>
    <recommendedName>
        <fullName evidence="5">Arabinogalactan protein</fullName>
    </recommendedName>
</protein>
<evidence type="ECO:0000313" key="3">
    <source>
        <dbReference type="EMBL" id="ERN06202.1"/>
    </source>
</evidence>
<feature type="chain" id="PRO_5004807188" description="Arabinogalactan protein" evidence="2">
    <location>
        <begin position="26"/>
        <end position="126"/>
    </location>
</feature>